<dbReference type="RefSeq" id="WP_405338602.1">
    <property type="nucleotide sequence ID" value="NZ_JBANFI010000003.1"/>
</dbReference>
<evidence type="ECO:0000313" key="10">
    <source>
        <dbReference type="Proteomes" id="UP001621714"/>
    </source>
</evidence>
<dbReference type="EMBL" id="JBANFI010000003">
    <property type="protein sequence ID" value="MFK7160670.1"/>
    <property type="molecule type" value="Genomic_DNA"/>
</dbReference>
<evidence type="ECO:0000256" key="1">
    <source>
        <dbReference type="ARBA" id="ARBA00004196"/>
    </source>
</evidence>
<dbReference type="InterPro" id="IPR002491">
    <property type="entry name" value="ABC_transptr_periplasmic_BD"/>
</dbReference>
<evidence type="ECO:0000256" key="3">
    <source>
        <dbReference type="ARBA" id="ARBA00022448"/>
    </source>
</evidence>
<protein>
    <submittedName>
        <fullName evidence="9">ABC transporter substrate-binding protein</fullName>
    </submittedName>
</protein>
<dbReference type="Gene3D" id="3.40.50.1980">
    <property type="entry name" value="Nitrogenase molybdenum iron protein domain"/>
    <property type="match status" value="2"/>
</dbReference>
<feature type="coiled-coil region" evidence="6">
    <location>
        <begin position="148"/>
        <end position="175"/>
    </location>
</feature>
<dbReference type="Proteomes" id="UP001621714">
    <property type="component" value="Unassembled WGS sequence"/>
</dbReference>
<dbReference type="PROSITE" id="PS50983">
    <property type="entry name" value="FE_B12_PBP"/>
    <property type="match status" value="1"/>
</dbReference>
<evidence type="ECO:0000259" key="8">
    <source>
        <dbReference type="PROSITE" id="PS50983"/>
    </source>
</evidence>
<evidence type="ECO:0000256" key="6">
    <source>
        <dbReference type="SAM" id="Coils"/>
    </source>
</evidence>
<evidence type="ECO:0000313" key="9">
    <source>
        <dbReference type="EMBL" id="MFK7160670.1"/>
    </source>
</evidence>
<feature type="chain" id="PRO_5045420676" evidence="7">
    <location>
        <begin position="22"/>
        <end position="316"/>
    </location>
</feature>
<keyword evidence="4" id="KW-0406">Ion transport</keyword>
<dbReference type="PROSITE" id="PS51257">
    <property type="entry name" value="PROKAR_LIPOPROTEIN"/>
    <property type="match status" value="1"/>
</dbReference>
<keyword evidence="6" id="KW-0175">Coiled coil</keyword>
<feature type="signal peptide" evidence="7">
    <location>
        <begin position="1"/>
        <end position="21"/>
    </location>
</feature>
<comment type="subcellular location">
    <subcellularLocation>
        <location evidence="1">Cell envelope</location>
    </subcellularLocation>
</comment>
<name>A0ABW8PWP5_9GAMM</name>
<evidence type="ECO:0000256" key="2">
    <source>
        <dbReference type="ARBA" id="ARBA00008814"/>
    </source>
</evidence>
<keyword evidence="5 7" id="KW-0732">Signal</keyword>
<keyword evidence="3" id="KW-0813">Transport</keyword>
<evidence type="ECO:0000256" key="7">
    <source>
        <dbReference type="SAM" id="SignalP"/>
    </source>
</evidence>
<keyword evidence="4" id="KW-0408">Iron</keyword>
<organism evidence="9 10">
    <name type="scientific">Marinospirillum alkalitolerans</name>
    <dbReference type="NCBI Taxonomy" id="3123374"/>
    <lineage>
        <taxon>Bacteria</taxon>
        <taxon>Pseudomonadati</taxon>
        <taxon>Pseudomonadota</taxon>
        <taxon>Gammaproteobacteria</taxon>
        <taxon>Oceanospirillales</taxon>
        <taxon>Oceanospirillaceae</taxon>
        <taxon>Marinospirillum</taxon>
    </lineage>
</organism>
<keyword evidence="4" id="KW-0410">Iron transport</keyword>
<dbReference type="PANTHER" id="PTHR30532">
    <property type="entry name" value="IRON III DICITRATE-BINDING PERIPLASMIC PROTEIN"/>
    <property type="match status" value="1"/>
</dbReference>
<feature type="domain" description="Fe/B12 periplasmic-binding" evidence="8">
    <location>
        <begin position="39"/>
        <end position="316"/>
    </location>
</feature>
<keyword evidence="10" id="KW-1185">Reference proteome</keyword>
<dbReference type="PANTHER" id="PTHR30532:SF28">
    <property type="entry name" value="PETROBACTIN-BINDING PROTEIN YCLQ"/>
    <property type="match status" value="1"/>
</dbReference>
<dbReference type="InterPro" id="IPR051313">
    <property type="entry name" value="Bact_iron-sidero_bind"/>
</dbReference>
<accession>A0ABW8PWP5</accession>
<sequence>MLSTALRTPLALALGALLLSACQTEEQQASPPSSPPAPKVAVFDQGVLDTLLALNVEVACIAPGAMPAYLAEQIDLEQMTQVGTLFEPNMEALEACAPDLILLGRRSAGHQEALSQLATTLDMSIAPDAFIEGVLGQIEQLGQLFDRQTEAAQLARDLEQQLQRVQQQSQAYQSATLLFTVNGHILPHAPGDRYGMLNEALGLSSTVAPLGITPPANRPEAGTPEAIALQEAQALRLATTLEAQPDWLLILDRNGATGGEPQAEATLSAHAGVQATQAWQQGQVFYLDAPTWYVATGGYQGLMMTLSDLETRLGSD</sequence>
<proteinExistence type="inferred from homology"/>
<comment type="similarity">
    <text evidence="2">Belongs to the bacterial solute-binding protein 8 family.</text>
</comment>
<gene>
    <name evidence="9" type="ORF">V6U78_06430</name>
</gene>
<evidence type="ECO:0000256" key="5">
    <source>
        <dbReference type="ARBA" id="ARBA00022729"/>
    </source>
</evidence>
<comment type="caution">
    <text evidence="9">The sequence shown here is derived from an EMBL/GenBank/DDBJ whole genome shotgun (WGS) entry which is preliminary data.</text>
</comment>
<dbReference type="Pfam" id="PF01497">
    <property type="entry name" value="Peripla_BP_2"/>
    <property type="match status" value="1"/>
</dbReference>
<evidence type="ECO:0000256" key="4">
    <source>
        <dbReference type="ARBA" id="ARBA00022496"/>
    </source>
</evidence>
<dbReference type="SUPFAM" id="SSF53807">
    <property type="entry name" value="Helical backbone' metal receptor"/>
    <property type="match status" value="1"/>
</dbReference>
<reference evidence="9 10" key="1">
    <citation type="submission" date="2024-02" db="EMBL/GenBank/DDBJ databases">
        <title>Marinospirillum sp. MEB 164 isolated from Lonar lake sediment.</title>
        <authorList>
            <person name="Joshi A."/>
            <person name="Thite S."/>
        </authorList>
    </citation>
    <scope>NUCLEOTIDE SEQUENCE [LARGE SCALE GENOMIC DNA]</scope>
    <source>
        <strain evidence="9 10">MEB164</strain>
    </source>
</reference>